<accession>A0A6J5JJE0</accession>
<dbReference type="AlphaFoldDB" id="A0A6J5JJE0"/>
<comment type="subcellular location">
    <subcellularLocation>
        <location evidence="1">Membrane</location>
        <topology evidence="1">Multi-pass membrane protein</topology>
    </subcellularLocation>
</comment>
<dbReference type="InterPro" id="IPR051533">
    <property type="entry name" value="WaaL-like"/>
</dbReference>
<dbReference type="Proteomes" id="UP000494301">
    <property type="component" value="Unassembled WGS sequence"/>
</dbReference>
<name>A0A6J5JJE0_9BURK</name>
<feature type="domain" description="O-antigen ligase-related" evidence="6">
    <location>
        <begin position="185"/>
        <end position="351"/>
    </location>
</feature>
<sequence length="428" mass="47134">MTVITARIERLLWIGCPVLMFAVMFGHLAAFVNSSMVLVGIALVAAACARGRPALFRWPLFVPIVAWAAWSFAAVRWSMFPDVSRHAWFDEVVYPLLSFWGFWLFGTRVERAERVTLAVWLACALLAAISVIYWGKLQPPTPLTIPMRFYARVGHTSTLAAFAMALFCAFLVPKRGWRWAGVTGIVLCVMVGLATLNRFFWPAAAVTLLIGLFPLYRHHLLLAVLAVAVVGVGAVGTLEISARLRYHDAPPPLAASRDISIAGVRLYVPPGMTGVGDTLSSDTRPKLWKFYEEQGRRHEWSGIGFGKPLPGMAYRSEMPPELLALEPQALTHAHNLFLNTWLQTGRIGLALQVLLLATLVVAFWRLRHVEPSIAAGGIALVAGMVTKNLVDDFMWQTTILAFWAFAGLMLGYGERRAGVRRAQPGSGA</sequence>
<keyword evidence="3 5" id="KW-1133">Transmembrane helix</keyword>
<keyword evidence="4 5" id="KW-0472">Membrane</keyword>
<evidence type="ECO:0000256" key="2">
    <source>
        <dbReference type="ARBA" id="ARBA00022692"/>
    </source>
</evidence>
<organism evidence="7 8">
    <name type="scientific">Burkholderia aenigmatica</name>
    <dbReference type="NCBI Taxonomy" id="2015348"/>
    <lineage>
        <taxon>Bacteria</taxon>
        <taxon>Pseudomonadati</taxon>
        <taxon>Pseudomonadota</taxon>
        <taxon>Betaproteobacteria</taxon>
        <taxon>Burkholderiales</taxon>
        <taxon>Burkholderiaceae</taxon>
        <taxon>Burkholderia</taxon>
        <taxon>Burkholderia cepacia complex</taxon>
    </lineage>
</organism>
<evidence type="ECO:0000256" key="1">
    <source>
        <dbReference type="ARBA" id="ARBA00004141"/>
    </source>
</evidence>
<dbReference type="PANTHER" id="PTHR37422:SF23">
    <property type="entry name" value="TEICHURONIC ACID BIOSYNTHESIS PROTEIN TUAE"/>
    <property type="match status" value="1"/>
</dbReference>
<gene>
    <name evidence="7" type="ORF">BLA3211_06631</name>
</gene>
<feature type="transmembrane region" description="Helical" evidence="5">
    <location>
        <begin position="86"/>
        <end position="105"/>
    </location>
</feature>
<feature type="transmembrane region" description="Helical" evidence="5">
    <location>
        <begin position="393"/>
        <end position="412"/>
    </location>
</feature>
<evidence type="ECO:0000313" key="7">
    <source>
        <dbReference type="EMBL" id="CAB3971819.1"/>
    </source>
</evidence>
<feature type="transmembrane region" description="Helical" evidence="5">
    <location>
        <begin position="220"/>
        <end position="238"/>
    </location>
</feature>
<dbReference type="EMBL" id="CABWIL020000030">
    <property type="protein sequence ID" value="CAB3971819.1"/>
    <property type="molecule type" value="Genomic_DNA"/>
</dbReference>
<feature type="transmembrane region" description="Helical" evidence="5">
    <location>
        <begin position="60"/>
        <end position="80"/>
    </location>
</feature>
<protein>
    <submittedName>
        <fullName evidence="7">Membrane protein</fullName>
    </submittedName>
</protein>
<feature type="transmembrane region" description="Helical" evidence="5">
    <location>
        <begin position="179"/>
        <end position="200"/>
    </location>
</feature>
<evidence type="ECO:0000313" key="8">
    <source>
        <dbReference type="Proteomes" id="UP000494301"/>
    </source>
</evidence>
<keyword evidence="2 5" id="KW-0812">Transmembrane</keyword>
<feature type="transmembrane region" description="Helical" evidence="5">
    <location>
        <begin position="347"/>
        <end position="366"/>
    </location>
</feature>
<feature type="transmembrane region" description="Helical" evidence="5">
    <location>
        <begin position="117"/>
        <end position="137"/>
    </location>
</feature>
<dbReference type="PANTHER" id="PTHR37422">
    <property type="entry name" value="TEICHURONIC ACID BIOSYNTHESIS PROTEIN TUAE"/>
    <property type="match status" value="1"/>
</dbReference>
<dbReference type="GO" id="GO:0016020">
    <property type="term" value="C:membrane"/>
    <property type="evidence" value="ECO:0007669"/>
    <property type="project" value="UniProtKB-SubCell"/>
</dbReference>
<feature type="transmembrane region" description="Helical" evidence="5">
    <location>
        <begin position="149"/>
        <end position="172"/>
    </location>
</feature>
<evidence type="ECO:0000256" key="4">
    <source>
        <dbReference type="ARBA" id="ARBA00023136"/>
    </source>
</evidence>
<dbReference type="InterPro" id="IPR007016">
    <property type="entry name" value="O-antigen_ligase-rel_domated"/>
</dbReference>
<proteinExistence type="predicted"/>
<evidence type="ECO:0000256" key="3">
    <source>
        <dbReference type="ARBA" id="ARBA00022989"/>
    </source>
</evidence>
<evidence type="ECO:0000256" key="5">
    <source>
        <dbReference type="SAM" id="Phobius"/>
    </source>
</evidence>
<dbReference type="Pfam" id="PF04932">
    <property type="entry name" value="Wzy_C"/>
    <property type="match status" value="1"/>
</dbReference>
<evidence type="ECO:0000259" key="6">
    <source>
        <dbReference type="Pfam" id="PF04932"/>
    </source>
</evidence>
<reference evidence="7 8" key="1">
    <citation type="submission" date="2020-04" db="EMBL/GenBank/DDBJ databases">
        <authorList>
            <person name="Depoorter E."/>
        </authorList>
    </citation>
    <scope>NUCLEOTIDE SEQUENCE [LARGE SCALE GENOMIC DNA]</scope>
    <source>
        <strain evidence="7 8">BCC0217</strain>
    </source>
</reference>